<dbReference type="Pfam" id="PF00350">
    <property type="entry name" value="Dynamin_N"/>
    <property type="match status" value="1"/>
</dbReference>
<evidence type="ECO:0000313" key="4">
    <source>
        <dbReference type="EMBL" id="CAI36646.1"/>
    </source>
</evidence>
<dbReference type="Proteomes" id="UP000000545">
    <property type="component" value="Chromosome"/>
</dbReference>
<dbReference type="InterPro" id="IPR045063">
    <property type="entry name" value="Dynamin_N"/>
</dbReference>
<evidence type="ECO:0000313" key="5">
    <source>
        <dbReference type="Proteomes" id="UP000000545"/>
    </source>
</evidence>
<dbReference type="AlphaFoldDB" id="Q4JX11"/>
<sequence>MRSPRINRALHRKAIPTVTPYPNAAGRSPQASVERGATIARKYKMHDAADRVQNLVNAKYRTSAVVIIGEVKRGKSSLINALVGRRDLLPVDVITATSAPIRIHTEPDQDPDQPVLARLVRGTEYDPIEPEDLKNWVTQEAVDAINRAPKDSKEVASLPSAAELLVPYSGMGKVTIIDTPGVGGLDEHAVAASLAEARNAGVLLMVCDASTPITAPEMDILRRAREQVGSVIVAVTKTDKNVRRWRSIVADDQRLIAEHLGLDIPVIGVSSLRALDAAESASPEKRAQIEQRCGIAELRQQIIDHVNSPGNLGTVTALEIAKSTMHTITTDIERDIKLYDKTSDAVGELEAEKRKLEAFRDATSEWEQLFMRDIQLSRNKVSAAMDEALTDVKTRWTNRINGEGMRVLRSKPQVFTSQIEIELRQIMEQMVMAMVSEVTARAAQLFQGRQDMVDQVQQQIFAALAPPSALSHDVEKKTTGLVDPSMLTMGIVGAGALTVVIPFAPVAAAAWIGVNMGYRAMRNGKQHLLIWLRETIATTRTSINRMIDIAITTGRTEILLRHRSAIRQEQRNLQSKIESAQKIARESEAQRKQTINRLKKNLEIVNQTIEELDGHLAALKRTRRGAASMAEHAKAGM</sequence>
<dbReference type="PANTHER" id="PTHR43681">
    <property type="entry name" value="TRANSMEMBRANE GTPASE FZO"/>
    <property type="match status" value="1"/>
</dbReference>
<feature type="coiled-coil region" evidence="1">
    <location>
        <begin position="563"/>
        <end position="622"/>
    </location>
</feature>
<evidence type="ECO:0000256" key="1">
    <source>
        <dbReference type="SAM" id="Coils"/>
    </source>
</evidence>
<name>Q4JX11_CORJK</name>
<reference evidence="4 5" key="1">
    <citation type="journal article" date="2005" name="J. Bacteriol.">
        <title>Complete genome sequence and analysis of the multiresistant nosocomial pathogen Corynebacterium jeikeium K411, a lipid-requiring bacterium of the human skin flora.</title>
        <authorList>
            <person name="Tauch A."/>
            <person name="Kaiser O."/>
            <person name="Hain T."/>
            <person name="Goesmann A."/>
            <person name="Weisshaar B."/>
            <person name="Albersmeier A."/>
            <person name="Bekel T."/>
            <person name="Bischoff N."/>
            <person name="Brune I."/>
            <person name="Chakraborty T."/>
            <person name="Kalinowski J."/>
            <person name="Meyer F."/>
            <person name="Rupp O."/>
            <person name="Schneiker S."/>
            <person name="Viehoever P."/>
            <person name="Puehler A."/>
        </authorList>
    </citation>
    <scope>NUCLEOTIDE SEQUENCE [LARGE SCALE GENOMIC DNA]</scope>
    <source>
        <strain evidence="4 5">K411</strain>
    </source>
</reference>
<dbReference type="HOGENOM" id="CLU_028675_0_0_11"/>
<organism evidence="4 5">
    <name type="scientific">Corynebacterium jeikeium (strain K411)</name>
    <dbReference type="NCBI Taxonomy" id="306537"/>
    <lineage>
        <taxon>Bacteria</taxon>
        <taxon>Bacillati</taxon>
        <taxon>Actinomycetota</taxon>
        <taxon>Actinomycetes</taxon>
        <taxon>Mycobacteriales</taxon>
        <taxon>Corynebacteriaceae</taxon>
        <taxon>Corynebacterium</taxon>
    </lineage>
</organism>
<feature type="domain" description="Dynamin N-terminal" evidence="3">
    <location>
        <begin position="65"/>
        <end position="236"/>
    </location>
</feature>
<keyword evidence="2" id="KW-1133">Transmembrane helix</keyword>
<evidence type="ECO:0000259" key="3">
    <source>
        <dbReference type="Pfam" id="PF00350"/>
    </source>
</evidence>
<dbReference type="PANTHER" id="PTHR43681:SF1">
    <property type="entry name" value="SARCALUMENIN"/>
    <property type="match status" value="1"/>
</dbReference>
<accession>Q4JX11</accession>
<dbReference type="InterPro" id="IPR027417">
    <property type="entry name" value="P-loop_NTPase"/>
</dbReference>
<dbReference type="InterPro" id="IPR051943">
    <property type="entry name" value="TRAFAC_Dynamin-like_GTPase"/>
</dbReference>
<dbReference type="EMBL" id="CR931997">
    <property type="protein sequence ID" value="CAI36646.1"/>
    <property type="molecule type" value="Genomic_DNA"/>
</dbReference>
<evidence type="ECO:0000256" key="2">
    <source>
        <dbReference type="SAM" id="Phobius"/>
    </source>
</evidence>
<proteinExistence type="predicted"/>
<keyword evidence="1" id="KW-0175">Coiled coil</keyword>
<keyword evidence="2" id="KW-0812">Transmembrane</keyword>
<dbReference type="eggNOG" id="COG0699">
    <property type="taxonomic scope" value="Bacteria"/>
</dbReference>
<keyword evidence="5" id="KW-1185">Reference proteome</keyword>
<feature type="transmembrane region" description="Helical" evidence="2">
    <location>
        <begin position="486"/>
        <end position="512"/>
    </location>
</feature>
<dbReference type="Gene3D" id="3.40.50.300">
    <property type="entry name" value="P-loop containing nucleotide triphosphate hydrolases"/>
    <property type="match status" value="1"/>
</dbReference>
<keyword evidence="2" id="KW-0472">Membrane</keyword>
<dbReference type="STRING" id="306537.jk0489"/>
<dbReference type="SUPFAM" id="SSF52540">
    <property type="entry name" value="P-loop containing nucleoside triphosphate hydrolases"/>
    <property type="match status" value="1"/>
</dbReference>
<gene>
    <name evidence="4" type="ordered locus">jk0489</name>
</gene>
<protein>
    <recommendedName>
        <fullName evidence="3">Dynamin N-terminal domain-containing protein</fullName>
    </recommendedName>
</protein>
<dbReference type="KEGG" id="cjk:jk0489"/>